<feature type="transmembrane region" description="Helical" evidence="2">
    <location>
        <begin position="12"/>
        <end position="32"/>
    </location>
</feature>
<keyword evidence="2" id="KW-0472">Membrane</keyword>
<evidence type="ECO:0000256" key="2">
    <source>
        <dbReference type="SAM" id="Phobius"/>
    </source>
</evidence>
<reference evidence="3" key="1">
    <citation type="submission" date="2020-10" db="EMBL/GenBank/DDBJ databases">
        <authorList>
            <person name="Gilroy R."/>
        </authorList>
    </citation>
    <scope>NUCLEOTIDE SEQUENCE</scope>
    <source>
        <strain evidence="3">CHK195-15760</strain>
    </source>
</reference>
<organism evidence="3 4">
    <name type="scientific">Candidatus Merdicola faecigallinarum</name>
    <dbReference type="NCBI Taxonomy" id="2840862"/>
    <lineage>
        <taxon>Bacteria</taxon>
        <taxon>Bacillati</taxon>
        <taxon>Bacillota</taxon>
        <taxon>Clostridia</taxon>
        <taxon>Candidatus Merdicola</taxon>
    </lineage>
</organism>
<evidence type="ECO:0000256" key="1">
    <source>
        <dbReference type="SAM" id="Coils"/>
    </source>
</evidence>
<feature type="coiled-coil region" evidence="1">
    <location>
        <begin position="109"/>
        <end position="136"/>
    </location>
</feature>
<comment type="caution">
    <text evidence="3">The sequence shown here is derived from an EMBL/GenBank/DDBJ whole genome shotgun (WGS) entry which is preliminary data.</text>
</comment>
<evidence type="ECO:0000313" key="3">
    <source>
        <dbReference type="EMBL" id="HIU51883.1"/>
    </source>
</evidence>
<gene>
    <name evidence="3" type="ORF">IAB70_04610</name>
</gene>
<keyword evidence="2" id="KW-0812">Transmembrane</keyword>
<dbReference type="AlphaFoldDB" id="A0A9D1M123"/>
<keyword evidence="1" id="KW-0175">Coiled coil</keyword>
<proteinExistence type="predicted"/>
<accession>A0A9D1M123</accession>
<evidence type="ECO:0000313" key="4">
    <source>
        <dbReference type="Proteomes" id="UP000824093"/>
    </source>
</evidence>
<protein>
    <submittedName>
        <fullName evidence="3">Uncharacterized protein</fullName>
    </submittedName>
</protein>
<reference evidence="3" key="2">
    <citation type="journal article" date="2021" name="PeerJ">
        <title>Extensive microbial diversity within the chicken gut microbiome revealed by metagenomics and culture.</title>
        <authorList>
            <person name="Gilroy R."/>
            <person name="Ravi A."/>
            <person name="Getino M."/>
            <person name="Pursley I."/>
            <person name="Horton D.L."/>
            <person name="Alikhan N.F."/>
            <person name="Baker D."/>
            <person name="Gharbi K."/>
            <person name="Hall N."/>
            <person name="Watson M."/>
            <person name="Adriaenssens E.M."/>
            <person name="Foster-Nyarko E."/>
            <person name="Jarju S."/>
            <person name="Secka A."/>
            <person name="Antonio M."/>
            <person name="Oren A."/>
            <person name="Chaudhuri R.R."/>
            <person name="La Ragione R."/>
            <person name="Hildebrand F."/>
            <person name="Pallen M.J."/>
        </authorList>
    </citation>
    <scope>NUCLEOTIDE SEQUENCE</scope>
    <source>
        <strain evidence="3">CHK195-15760</strain>
    </source>
</reference>
<sequence length="231" mass="27019">MKHTKDRKKIVIILVSIIVVILLIVGISYAFYENSQKQILLEEVSKIHNNKEINNTIKAKGKYGEMEEAIKSYFLEYDQYNAEYALAYKESGLSKALVASNYEDDGPEFTKTREKIEQMKQINNNYKEKLTEITSQEYIDQRADEMNLNKKEKEIFQNALPNEEEVKNYLSQCEAIESYIQKIEEILQLLKEYKGLWKVNGNSVQFTTQDLVNKYTELVKEAKNIIEEITT</sequence>
<dbReference type="EMBL" id="DVNH01000030">
    <property type="protein sequence ID" value="HIU51883.1"/>
    <property type="molecule type" value="Genomic_DNA"/>
</dbReference>
<dbReference type="Proteomes" id="UP000824093">
    <property type="component" value="Unassembled WGS sequence"/>
</dbReference>
<name>A0A9D1M123_9FIRM</name>
<keyword evidence="2" id="KW-1133">Transmembrane helix</keyword>